<gene>
    <name evidence="2" type="ORF">KTT_31700</name>
</gene>
<evidence type="ECO:0000256" key="1">
    <source>
        <dbReference type="SAM" id="Coils"/>
    </source>
</evidence>
<reference evidence="3" key="1">
    <citation type="submission" date="2018-12" db="EMBL/GenBank/DDBJ databases">
        <title>Tengunoibacter tsumagoiensis gen. nov., sp. nov., Dictyobacter kobayashii sp. nov., D. alpinus sp. nov., and D. joshuensis sp. nov. and description of Dictyobacteraceae fam. nov. within the order Ktedonobacterales isolated from Tengu-no-mugimeshi.</title>
        <authorList>
            <person name="Wang C.M."/>
            <person name="Zheng Y."/>
            <person name="Sakai Y."/>
            <person name="Toyoda A."/>
            <person name="Minakuchi Y."/>
            <person name="Abe K."/>
            <person name="Yokota A."/>
            <person name="Yabe S."/>
        </authorList>
    </citation>
    <scope>NUCLEOTIDE SEQUENCE [LARGE SCALE GENOMIC DNA]</scope>
    <source>
        <strain evidence="3">Uno3</strain>
    </source>
</reference>
<accession>A0A402A2S2</accession>
<organism evidence="2 3">
    <name type="scientific">Tengunoibacter tsumagoiensis</name>
    <dbReference type="NCBI Taxonomy" id="2014871"/>
    <lineage>
        <taxon>Bacteria</taxon>
        <taxon>Bacillati</taxon>
        <taxon>Chloroflexota</taxon>
        <taxon>Ktedonobacteria</taxon>
        <taxon>Ktedonobacterales</taxon>
        <taxon>Dictyobacteraceae</taxon>
        <taxon>Tengunoibacter</taxon>
    </lineage>
</organism>
<keyword evidence="3" id="KW-1185">Reference proteome</keyword>
<protein>
    <submittedName>
        <fullName evidence="2">Uncharacterized protein</fullName>
    </submittedName>
</protein>
<keyword evidence="1" id="KW-0175">Coiled coil</keyword>
<dbReference type="EMBL" id="BIFR01000001">
    <property type="protein sequence ID" value="GCE13311.1"/>
    <property type="molecule type" value="Genomic_DNA"/>
</dbReference>
<dbReference type="Proteomes" id="UP000287352">
    <property type="component" value="Unassembled WGS sequence"/>
</dbReference>
<feature type="coiled-coil region" evidence="1">
    <location>
        <begin position="336"/>
        <end position="363"/>
    </location>
</feature>
<sequence length="377" mass="42200">MLLTDIEAALRLDLFDPAGPNQRWTTMDLDRAIDKAVDRYSQYYPNIMYTDMATQPYQRTYPYPQSWNGSYPVWWLERIIYPLQVYGSAFPAPTAIPLAQANAGSGLNIGTYRYLVTWLTPGGETTPSPVVTVTTTSGNQTVLLSAIPFASTLTSSGTNTVIGRNLYRTQVNGQLFFLLGTIDDNTTTSWLDNLPDSALLNRAQPPTINTSGIMLWPPRECAFAEYSNLFDSTTALAAGGNPDLQGRTGSPSFTLTFNNAELPKDNTQVIRIFYATRHQLDTSGSTIPEVHRDSIILGASVYAMEAYQVSTNDNFEFQDGSLHDRIDDTQSPQAWLAAITSRRQQFEERLQEIKQQRDFAYAARIHWGEIPIHWGRL</sequence>
<evidence type="ECO:0000313" key="2">
    <source>
        <dbReference type="EMBL" id="GCE13311.1"/>
    </source>
</evidence>
<dbReference type="AlphaFoldDB" id="A0A402A2S2"/>
<name>A0A402A2S2_9CHLR</name>
<comment type="caution">
    <text evidence="2">The sequence shown here is derived from an EMBL/GenBank/DDBJ whole genome shotgun (WGS) entry which is preliminary data.</text>
</comment>
<dbReference type="OrthoDB" id="149645at2"/>
<proteinExistence type="predicted"/>
<dbReference type="RefSeq" id="WP_126580851.1">
    <property type="nucleotide sequence ID" value="NZ_BIFR01000001.1"/>
</dbReference>
<evidence type="ECO:0000313" key="3">
    <source>
        <dbReference type="Proteomes" id="UP000287352"/>
    </source>
</evidence>